<feature type="transmembrane region" description="Helical" evidence="1">
    <location>
        <begin position="102"/>
        <end position="120"/>
    </location>
</feature>
<evidence type="ECO:0000313" key="2">
    <source>
        <dbReference type="EMBL" id="PQM52533.1"/>
    </source>
</evidence>
<feature type="transmembrane region" description="Helical" evidence="1">
    <location>
        <begin position="223"/>
        <end position="249"/>
    </location>
</feature>
<protein>
    <submittedName>
        <fullName evidence="2">MFS transporter</fullName>
    </submittedName>
</protein>
<dbReference type="Gene3D" id="1.20.1250.20">
    <property type="entry name" value="MFS general substrate transporter like domains"/>
    <property type="match status" value="1"/>
</dbReference>
<dbReference type="SUPFAM" id="SSF103473">
    <property type="entry name" value="MFS general substrate transporter"/>
    <property type="match status" value="1"/>
</dbReference>
<keyword evidence="3" id="KW-1185">Reference proteome</keyword>
<keyword evidence="1" id="KW-1133">Transmembrane helix</keyword>
<feature type="transmembrane region" description="Helical" evidence="1">
    <location>
        <begin position="79"/>
        <end position="96"/>
    </location>
</feature>
<gene>
    <name evidence="2" type="ORF">C5U48_09305</name>
</gene>
<feature type="transmembrane region" description="Helical" evidence="1">
    <location>
        <begin position="16"/>
        <end position="39"/>
    </location>
</feature>
<dbReference type="InterPro" id="IPR011701">
    <property type="entry name" value="MFS"/>
</dbReference>
<feature type="transmembrane region" description="Helical" evidence="1">
    <location>
        <begin position="140"/>
        <end position="165"/>
    </location>
</feature>
<evidence type="ECO:0000313" key="3">
    <source>
        <dbReference type="Proteomes" id="UP000237911"/>
    </source>
</evidence>
<comment type="caution">
    <text evidence="2">The sequence shown here is derived from an EMBL/GenBank/DDBJ whole genome shotgun (WGS) entry which is preliminary data.</text>
</comment>
<sequence length="408" mass="42917">MLTDTMPERLLGARRSFILATIVAMASAGLWVPLIFLFFTLGRGLPLTGTGVAATLGNTVALIFGVLVSGRTVDRFGPFRTMALAGVGASGAFVGFLCTHTLAEVAIFSFAAALSANLFFTADPEAVRRLTRDHDDRTQLFALLTSVRVLGFGLGALAATAGLAIDRNGGWFWTALVATIAAGELTTGLLFWRLRWIDHAVGEDESADCEPPRYRDVLRQGPFMAFIAGVFVIALTTIGMDTALPLFMLSVGLPAWSTTVAYLFICVMVAIAARWVARIGSRVPHLQILSWSTALCSISFLVIDLLAGIQNAVPAVLFAVLAIGLTLFSVSDAAGNALSANIMLTFAPNESSGRHASLLQTAWAAATAVAPGLYAALFSAGRILPWLASSALLAAAAAVFGAVYSKTR</sequence>
<feature type="transmembrane region" description="Helical" evidence="1">
    <location>
        <begin position="356"/>
        <end position="377"/>
    </location>
</feature>
<dbReference type="Proteomes" id="UP000237911">
    <property type="component" value="Unassembled WGS sequence"/>
</dbReference>
<feature type="transmembrane region" description="Helical" evidence="1">
    <location>
        <begin position="383"/>
        <end position="404"/>
    </location>
</feature>
<name>A0A9X7INE9_9MYCO</name>
<organism evidence="2 3">
    <name type="scientific">Mycolicibacter virginiensis</name>
    <dbReference type="NCBI Taxonomy" id="1795032"/>
    <lineage>
        <taxon>Bacteria</taxon>
        <taxon>Bacillati</taxon>
        <taxon>Actinomycetota</taxon>
        <taxon>Actinomycetes</taxon>
        <taxon>Mycobacteriales</taxon>
        <taxon>Mycobacteriaceae</taxon>
        <taxon>Mycolicibacter</taxon>
    </lineage>
</organism>
<keyword evidence="1" id="KW-0812">Transmembrane</keyword>
<feature type="transmembrane region" description="Helical" evidence="1">
    <location>
        <begin position="255"/>
        <end position="276"/>
    </location>
</feature>
<dbReference type="Pfam" id="PF07690">
    <property type="entry name" value="MFS_1"/>
    <property type="match status" value="1"/>
</dbReference>
<dbReference type="GO" id="GO:0022857">
    <property type="term" value="F:transmembrane transporter activity"/>
    <property type="evidence" value="ECO:0007669"/>
    <property type="project" value="InterPro"/>
</dbReference>
<feature type="transmembrane region" description="Helical" evidence="1">
    <location>
        <begin position="45"/>
        <end position="67"/>
    </location>
</feature>
<feature type="transmembrane region" description="Helical" evidence="1">
    <location>
        <begin position="315"/>
        <end position="335"/>
    </location>
</feature>
<keyword evidence="1" id="KW-0472">Membrane</keyword>
<dbReference type="InterPro" id="IPR036259">
    <property type="entry name" value="MFS_trans_sf"/>
</dbReference>
<accession>A0A9X7INE9</accession>
<evidence type="ECO:0000256" key="1">
    <source>
        <dbReference type="SAM" id="Phobius"/>
    </source>
</evidence>
<reference evidence="2 3" key="1">
    <citation type="submission" date="2018-02" db="EMBL/GenBank/DDBJ databases">
        <title>Draft genome sequence of Mycobacterium virginiense isolated from mud of a swine farm in Japan.</title>
        <authorList>
            <person name="Ohya K."/>
        </authorList>
    </citation>
    <scope>NUCLEOTIDE SEQUENCE [LARGE SCALE GENOMIC DNA]</scope>
    <source>
        <strain evidence="2 3">GF75</strain>
    </source>
</reference>
<dbReference type="AlphaFoldDB" id="A0A9X7INE9"/>
<feature type="transmembrane region" description="Helical" evidence="1">
    <location>
        <begin position="288"/>
        <end position="309"/>
    </location>
</feature>
<proteinExistence type="predicted"/>
<dbReference type="RefSeq" id="WP_046283095.1">
    <property type="nucleotide sequence ID" value="NZ_PUEV01000046.1"/>
</dbReference>
<dbReference type="EMBL" id="PUEV01000046">
    <property type="protein sequence ID" value="PQM52533.1"/>
    <property type="molecule type" value="Genomic_DNA"/>
</dbReference>
<feature type="transmembrane region" description="Helical" evidence="1">
    <location>
        <begin position="171"/>
        <end position="192"/>
    </location>
</feature>